<dbReference type="Pfam" id="PF00817">
    <property type="entry name" value="IMS"/>
    <property type="match status" value="1"/>
</dbReference>
<evidence type="ECO:0000256" key="15">
    <source>
        <dbReference type="ARBA" id="ARBA00049244"/>
    </source>
</evidence>
<accession>A0A518CYM8</accession>
<dbReference type="RefSeq" id="WP_145185697.1">
    <property type="nucleotide sequence ID" value="NZ_CP036290.1"/>
</dbReference>
<evidence type="ECO:0000256" key="9">
    <source>
        <dbReference type="ARBA" id="ARBA00022723"/>
    </source>
</evidence>
<dbReference type="GO" id="GO:0006281">
    <property type="term" value="P:DNA repair"/>
    <property type="evidence" value="ECO:0007669"/>
    <property type="project" value="UniProtKB-UniRule"/>
</dbReference>
<dbReference type="GO" id="GO:0003887">
    <property type="term" value="F:DNA-directed DNA polymerase activity"/>
    <property type="evidence" value="ECO:0007669"/>
    <property type="project" value="UniProtKB-UniRule"/>
</dbReference>
<dbReference type="CDD" id="cd03586">
    <property type="entry name" value="PolY_Pol_IV_kappa"/>
    <property type="match status" value="1"/>
</dbReference>
<evidence type="ECO:0000256" key="11">
    <source>
        <dbReference type="ARBA" id="ARBA00022842"/>
    </source>
</evidence>
<dbReference type="InterPro" id="IPR036775">
    <property type="entry name" value="DNA_pol_Y-fam_lit_finger_sf"/>
</dbReference>
<keyword evidence="5 16" id="KW-0963">Cytoplasm</keyword>
<evidence type="ECO:0000256" key="6">
    <source>
        <dbReference type="ARBA" id="ARBA00022679"/>
    </source>
</evidence>
<dbReference type="SUPFAM" id="SSF100879">
    <property type="entry name" value="Lesion bypass DNA polymerase (Y-family), little finger domain"/>
    <property type="match status" value="1"/>
</dbReference>
<evidence type="ECO:0000313" key="19">
    <source>
        <dbReference type="EMBL" id="QDU84339.1"/>
    </source>
</evidence>
<dbReference type="InterPro" id="IPR001126">
    <property type="entry name" value="UmuC"/>
</dbReference>
<dbReference type="EC" id="2.7.7.7" evidence="16"/>
<evidence type="ECO:0000256" key="12">
    <source>
        <dbReference type="ARBA" id="ARBA00022932"/>
    </source>
</evidence>
<feature type="region of interest" description="Disordered" evidence="17">
    <location>
        <begin position="236"/>
        <end position="255"/>
    </location>
</feature>
<dbReference type="Gene3D" id="3.30.70.270">
    <property type="match status" value="1"/>
</dbReference>
<keyword evidence="9 16" id="KW-0479">Metal-binding</keyword>
<dbReference type="GO" id="GO:0005829">
    <property type="term" value="C:cytosol"/>
    <property type="evidence" value="ECO:0007669"/>
    <property type="project" value="TreeGrafter"/>
</dbReference>
<dbReference type="Gene3D" id="3.40.1170.60">
    <property type="match status" value="1"/>
</dbReference>
<dbReference type="GO" id="GO:0009432">
    <property type="term" value="P:SOS response"/>
    <property type="evidence" value="ECO:0007669"/>
    <property type="project" value="TreeGrafter"/>
</dbReference>
<dbReference type="NCBIfam" id="NF002751">
    <property type="entry name" value="PRK02794.1"/>
    <property type="match status" value="1"/>
</dbReference>
<dbReference type="InterPro" id="IPR024728">
    <property type="entry name" value="PolY_HhH_motif"/>
</dbReference>
<feature type="site" description="Substrate discrimination" evidence="16">
    <location>
        <position position="17"/>
    </location>
</feature>
<dbReference type="GO" id="GO:0006261">
    <property type="term" value="P:DNA-templated DNA replication"/>
    <property type="evidence" value="ECO:0007669"/>
    <property type="project" value="UniProtKB-UniRule"/>
</dbReference>
<dbReference type="InterPro" id="IPR043502">
    <property type="entry name" value="DNA/RNA_pol_sf"/>
</dbReference>
<evidence type="ECO:0000256" key="14">
    <source>
        <dbReference type="ARBA" id="ARBA00023204"/>
    </source>
</evidence>
<protein>
    <recommendedName>
        <fullName evidence="16">DNA polymerase IV</fullName>
        <shortName evidence="16">Pol IV</shortName>
        <ecNumber evidence="16">2.7.7.7</ecNumber>
    </recommendedName>
</protein>
<comment type="cofactor">
    <cofactor evidence="16">
        <name>Mg(2+)</name>
        <dbReference type="ChEBI" id="CHEBI:18420"/>
    </cofactor>
    <text evidence="16">Binds 2 magnesium ions per subunit.</text>
</comment>
<dbReference type="GO" id="GO:0042276">
    <property type="term" value="P:error-prone translesion synthesis"/>
    <property type="evidence" value="ECO:0007669"/>
    <property type="project" value="TreeGrafter"/>
</dbReference>
<evidence type="ECO:0000259" key="18">
    <source>
        <dbReference type="PROSITE" id="PS50173"/>
    </source>
</evidence>
<keyword evidence="6 16" id="KW-0808">Transferase</keyword>
<evidence type="ECO:0000256" key="13">
    <source>
        <dbReference type="ARBA" id="ARBA00023125"/>
    </source>
</evidence>
<reference evidence="19 20" key="1">
    <citation type="submission" date="2019-02" db="EMBL/GenBank/DDBJ databases">
        <title>Deep-cultivation of Planctomycetes and their phenomic and genomic characterization uncovers novel biology.</title>
        <authorList>
            <person name="Wiegand S."/>
            <person name="Jogler M."/>
            <person name="Boedeker C."/>
            <person name="Pinto D."/>
            <person name="Vollmers J."/>
            <person name="Rivas-Marin E."/>
            <person name="Kohn T."/>
            <person name="Peeters S.H."/>
            <person name="Heuer A."/>
            <person name="Rast P."/>
            <person name="Oberbeckmann S."/>
            <person name="Bunk B."/>
            <person name="Jeske O."/>
            <person name="Meyerdierks A."/>
            <person name="Storesund J.E."/>
            <person name="Kallscheuer N."/>
            <person name="Luecker S."/>
            <person name="Lage O.M."/>
            <person name="Pohl T."/>
            <person name="Merkel B.J."/>
            <person name="Hornburger P."/>
            <person name="Mueller R.-W."/>
            <person name="Bruemmer F."/>
            <person name="Labrenz M."/>
            <person name="Spormann A.M."/>
            <person name="Op den Camp H."/>
            <person name="Overmann J."/>
            <person name="Amann R."/>
            <person name="Jetten M.S.M."/>
            <person name="Mascher T."/>
            <person name="Medema M.H."/>
            <person name="Devos D.P."/>
            <person name="Kaster A.-K."/>
            <person name="Ovreas L."/>
            <person name="Rohde M."/>
            <person name="Galperin M.Y."/>
            <person name="Jogler C."/>
        </authorList>
    </citation>
    <scope>NUCLEOTIDE SEQUENCE [LARGE SCALE GENOMIC DNA]</scope>
    <source>
        <strain evidence="19 20">Pla163</strain>
    </source>
</reference>
<dbReference type="GO" id="GO:0000287">
    <property type="term" value="F:magnesium ion binding"/>
    <property type="evidence" value="ECO:0007669"/>
    <property type="project" value="UniProtKB-UniRule"/>
</dbReference>
<feature type="active site" evidence="16">
    <location>
        <position position="108"/>
    </location>
</feature>
<comment type="function">
    <text evidence="16">Poorly processive, error-prone DNA polymerase involved in untargeted mutagenesis. Copies undamaged DNA at stalled replication forks, which arise in vivo from mismatched or misaligned primer ends. These misaligned primers can be extended by PolIV. Exhibits no 3'-5' exonuclease (proofreading) activity. May be involved in translesional synthesis, in conjunction with the beta clamp from PolIII.</text>
</comment>
<evidence type="ECO:0000256" key="3">
    <source>
        <dbReference type="ARBA" id="ARBA00011245"/>
    </source>
</evidence>
<comment type="subunit">
    <text evidence="3 16">Monomer.</text>
</comment>
<dbReference type="AlphaFoldDB" id="A0A518CYM8"/>
<dbReference type="PANTHER" id="PTHR11076">
    <property type="entry name" value="DNA REPAIR POLYMERASE UMUC / TRANSFERASE FAMILY MEMBER"/>
    <property type="match status" value="1"/>
</dbReference>
<evidence type="ECO:0000256" key="10">
    <source>
        <dbReference type="ARBA" id="ARBA00022763"/>
    </source>
</evidence>
<evidence type="ECO:0000256" key="2">
    <source>
        <dbReference type="ARBA" id="ARBA00010945"/>
    </source>
</evidence>
<dbReference type="FunFam" id="3.30.1490.100:FF:000004">
    <property type="entry name" value="DNA polymerase IV"/>
    <property type="match status" value="1"/>
</dbReference>
<organism evidence="19 20">
    <name type="scientific">Rohdeia mirabilis</name>
    <dbReference type="NCBI Taxonomy" id="2528008"/>
    <lineage>
        <taxon>Bacteria</taxon>
        <taxon>Pseudomonadati</taxon>
        <taxon>Planctomycetota</taxon>
        <taxon>Planctomycetia</taxon>
        <taxon>Planctomycetia incertae sedis</taxon>
        <taxon>Rohdeia</taxon>
    </lineage>
</organism>
<dbReference type="InterPro" id="IPR017961">
    <property type="entry name" value="DNA_pol_Y-fam_little_finger"/>
</dbReference>
<dbReference type="GO" id="GO:0003684">
    <property type="term" value="F:damaged DNA binding"/>
    <property type="evidence" value="ECO:0007669"/>
    <property type="project" value="InterPro"/>
</dbReference>
<name>A0A518CYM8_9BACT</name>
<dbReference type="OrthoDB" id="9808813at2"/>
<dbReference type="Pfam" id="PF11799">
    <property type="entry name" value="IMS_C"/>
    <property type="match status" value="1"/>
</dbReference>
<evidence type="ECO:0000313" key="20">
    <source>
        <dbReference type="Proteomes" id="UP000319342"/>
    </source>
</evidence>
<gene>
    <name evidence="16 19" type="primary">dinB</name>
    <name evidence="19" type="ORF">Pla163_14460</name>
</gene>
<dbReference type="NCBIfam" id="NF002677">
    <property type="entry name" value="PRK02406.1"/>
    <property type="match status" value="1"/>
</dbReference>
<keyword evidence="11 16" id="KW-0460">Magnesium</keyword>
<comment type="catalytic activity">
    <reaction evidence="15 16">
        <text>DNA(n) + a 2'-deoxyribonucleoside 5'-triphosphate = DNA(n+1) + diphosphate</text>
        <dbReference type="Rhea" id="RHEA:22508"/>
        <dbReference type="Rhea" id="RHEA-COMP:17339"/>
        <dbReference type="Rhea" id="RHEA-COMP:17340"/>
        <dbReference type="ChEBI" id="CHEBI:33019"/>
        <dbReference type="ChEBI" id="CHEBI:61560"/>
        <dbReference type="ChEBI" id="CHEBI:173112"/>
        <dbReference type="EC" id="2.7.7.7"/>
    </reaction>
</comment>
<dbReference type="PROSITE" id="PS50173">
    <property type="entry name" value="UMUC"/>
    <property type="match status" value="1"/>
</dbReference>
<keyword evidence="10 16" id="KW-0227">DNA damage</keyword>
<proteinExistence type="inferred from homology"/>
<evidence type="ECO:0000256" key="5">
    <source>
        <dbReference type="ARBA" id="ARBA00022490"/>
    </source>
</evidence>
<keyword evidence="13 16" id="KW-0238">DNA-binding</keyword>
<keyword evidence="4 16" id="KW-0515">Mutator protein</keyword>
<feature type="binding site" evidence="16">
    <location>
        <position position="107"/>
    </location>
    <ligand>
        <name>Mg(2+)</name>
        <dbReference type="ChEBI" id="CHEBI:18420"/>
    </ligand>
</feature>
<dbReference type="InterPro" id="IPR043128">
    <property type="entry name" value="Rev_trsase/Diguanyl_cyclase"/>
</dbReference>
<keyword evidence="12 16" id="KW-0239">DNA-directed DNA polymerase</keyword>
<keyword evidence="8 16" id="KW-0235">DNA replication</keyword>
<sequence>MAAGIPTILHVDMDAFYASVELRDRPHLAGRPVCVGGEASRRGVISAASYEARRFGVHSAMSTARAQSLCPDLVLLPADFEKYTAVSRQIMGIFTSYTPLVEPLSLDEAFLDVAGCERLHGDAVTIGRAIKADILSETGMVASIGIAPTKFVAKLASDLEKPDGFVVITADRVREVLDPLPVSKIFGVGDRTAKRLAALGVERIEQLASRGRDEVLHEFGATGAWIHDLAHGIDPRRVTPGRQEKSHGMERTFPEDVSDRGELRKLLYEFCDSVAFTLRERGLRGRTVTIKARYWNFRTVTRSHTLSQPTSLGPRLFATARDLLERVPQGPLRLLGVQVGALEDVRAPRQAELFGEPLLAPEDERATKAQAGMDALRKKYGKAMVKPASAMRDDGVS</sequence>
<keyword evidence="20" id="KW-1185">Reference proteome</keyword>
<dbReference type="Gene3D" id="3.30.1490.100">
    <property type="entry name" value="DNA polymerase, Y-family, little finger domain"/>
    <property type="match status" value="1"/>
</dbReference>
<comment type="similarity">
    <text evidence="2 16">Belongs to the DNA polymerase type-Y family.</text>
</comment>
<keyword evidence="14 16" id="KW-0234">DNA repair</keyword>
<evidence type="ECO:0000256" key="4">
    <source>
        <dbReference type="ARBA" id="ARBA00022457"/>
    </source>
</evidence>
<dbReference type="FunFam" id="3.40.1170.60:FF:000001">
    <property type="entry name" value="DNA polymerase IV"/>
    <property type="match status" value="1"/>
</dbReference>
<feature type="binding site" evidence="16">
    <location>
        <position position="12"/>
    </location>
    <ligand>
        <name>Mg(2+)</name>
        <dbReference type="ChEBI" id="CHEBI:18420"/>
    </ligand>
</feature>
<feature type="domain" description="UmuC" evidence="18">
    <location>
        <begin position="8"/>
        <end position="189"/>
    </location>
</feature>
<evidence type="ECO:0000256" key="7">
    <source>
        <dbReference type="ARBA" id="ARBA00022695"/>
    </source>
</evidence>
<dbReference type="Proteomes" id="UP000319342">
    <property type="component" value="Chromosome"/>
</dbReference>
<dbReference type="InterPro" id="IPR022880">
    <property type="entry name" value="DNApol_IV"/>
</dbReference>
<dbReference type="InterPro" id="IPR050116">
    <property type="entry name" value="DNA_polymerase-Y"/>
</dbReference>
<evidence type="ECO:0000256" key="1">
    <source>
        <dbReference type="ARBA" id="ARBA00004496"/>
    </source>
</evidence>
<dbReference type="PANTHER" id="PTHR11076:SF33">
    <property type="entry name" value="DNA POLYMERASE KAPPA"/>
    <property type="match status" value="1"/>
</dbReference>
<dbReference type="SUPFAM" id="SSF56672">
    <property type="entry name" value="DNA/RNA polymerases"/>
    <property type="match status" value="1"/>
</dbReference>
<evidence type="ECO:0000256" key="16">
    <source>
        <dbReference type="HAMAP-Rule" id="MF_01113"/>
    </source>
</evidence>
<dbReference type="HAMAP" id="MF_01113">
    <property type="entry name" value="DNApol_IV"/>
    <property type="match status" value="1"/>
</dbReference>
<comment type="subcellular location">
    <subcellularLocation>
        <location evidence="1 16">Cytoplasm</location>
    </subcellularLocation>
</comment>
<evidence type="ECO:0000256" key="17">
    <source>
        <dbReference type="SAM" id="MobiDB-lite"/>
    </source>
</evidence>
<dbReference type="EMBL" id="CP036290">
    <property type="protein sequence ID" value="QDU84339.1"/>
    <property type="molecule type" value="Genomic_DNA"/>
</dbReference>
<keyword evidence="7 16" id="KW-0548">Nucleotidyltransferase</keyword>
<evidence type="ECO:0000256" key="8">
    <source>
        <dbReference type="ARBA" id="ARBA00022705"/>
    </source>
</evidence>
<dbReference type="Pfam" id="PF11798">
    <property type="entry name" value="IMS_HHH"/>
    <property type="match status" value="1"/>
</dbReference>
<dbReference type="Gene3D" id="1.10.150.20">
    <property type="entry name" value="5' to 3' exonuclease, C-terminal subdomain"/>
    <property type="match status" value="1"/>
</dbReference>